<sequence length="264" mass="30269">MKQLILSFILILTCCIGKYPCAYGESIELTAGAFKGAEPFYTSQERNGKIKISGMNVEIINAFVRKAPEFQIKLQSQMLPVPRLFKYLQDNTVQVVFGVAKNTEREKIYQYSDIPLYPVKFSFIVRADDKEVHHISTFEEMKRSGGTVLGVRGSNAINLFEKKTNHLSIPTEVVPTIEQNFKKMFAGRGRYFVFNNYSLIDGAKQFGFYDRIIMIPLVLKEGYHWLVFSKAVPQEVVQKANAVLHELQESGELRKIYERYGNLQ</sequence>
<feature type="domain" description="Solute-binding protein family 3/N-terminal" evidence="2">
    <location>
        <begin position="28"/>
        <end position="264"/>
    </location>
</feature>
<dbReference type="SUPFAM" id="SSF53850">
    <property type="entry name" value="Periplasmic binding protein-like II"/>
    <property type="match status" value="1"/>
</dbReference>
<keyword evidence="4" id="KW-1185">Reference proteome</keyword>
<dbReference type="AlphaFoldDB" id="A0A975BSK4"/>
<dbReference type="EMBL" id="CP061800">
    <property type="protein sequence ID" value="QTA90901.1"/>
    <property type="molecule type" value="Genomic_DNA"/>
</dbReference>
<evidence type="ECO:0000259" key="2">
    <source>
        <dbReference type="SMART" id="SM00062"/>
    </source>
</evidence>
<dbReference type="SMART" id="SM00062">
    <property type="entry name" value="PBPb"/>
    <property type="match status" value="1"/>
</dbReference>
<dbReference type="Pfam" id="PF00497">
    <property type="entry name" value="SBP_bac_3"/>
    <property type="match status" value="1"/>
</dbReference>
<dbReference type="KEGG" id="dmm:dnm_069630"/>
<evidence type="ECO:0000313" key="4">
    <source>
        <dbReference type="Proteomes" id="UP000663722"/>
    </source>
</evidence>
<evidence type="ECO:0000256" key="1">
    <source>
        <dbReference type="ARBA" id="ARBA00022729"/>
    </source>
</evidence>
<dbReference type="InterPro" id="IPR001638">
    <property type="entry name" value="Solute-binding_3/MltF_N"/>
</dbReference>
<dbReference type="Gene3D" id="3.40.190.10">
    <property type="entry name" value="Periplasmic binding protein-like II"/>
    <property type="match status" value="2"/>
</dbReference>
<protein>
    <submittedName>
        <fullName evidence="3">Extracellular solute-binding protein, family 3</fullName>
    </submittedName>
</protein>
<reference evidence="3" key="1">
    <citation type="journal article" date="2021" name="Microb. Physiol.">
        <title>Proteogenomic Insights into the Physiology of Marine, Sulfate-Reducing, Filamentous Desulfonema limicola and Desulfonema magnum.</title>
        <authorList>
            <person name="Schnaars V."/>
            <person name="Wohlbrand L."/>
            <person name="Scheve S."/>
            <person name="Hinrichs C."/>
            <person name="Reinhardt R."/>
            <person name="Rabus R."/>
        </authorList>
    </citation>
    <scope>NUCLEOTIDE SEQUENCE</scope>
    <source>
        <strain evidence="3">4be13</strain>
    </source>
</reference>
<gene>
    <name evidence="3" type="ORF">dnm_069630</name>
</gene>
<accession>A0A975BSK4</accession>
<dbReference type="PANTHER" id="PTHR35936:SF25">
    <property type="entry name" value="ABC TRANSPORTER SUBSTRATE-BINDING PROTEIN"/>
    <property type="match status" value="1"/>
</dbReference>
<evidence type="ECO:0000313" key="3">
    <source>
        <dbReference type="EMBL" id="QTA90901.1"/>
    </source>
</evidence>
<dbReference type="PANTHER" id="PTHR35936">
    <property type="entry name" value="MEMBRANE-BOUND LYTIC MUREIN TRANSGLYCOSYLASE F"/>
    <property type="match status" value="1"/>
</dbReference>
<organism evidence="3 4">
    <name type="scientific">Desulfonema magnum</name>
    <dbReference type="NCBI Taxonomy" id="45655"/>
    <lineage>
        <taxon>Bacteria</taxon>
        <taxon>Pseudomonadati</taxon>
        <taxon>Thermodesulfobacteriota</taxon>
        <taxon>Desulfobacteria</taxon>
        <taxon>Desulfobacterales</taxon>
        <taxon>Desulfococcaceae</taxon>
        <taxon>Desulfonema</taxon>
    </lineage>
</organism>
<name>A0A975BSK4_9BACT</name>
<proteinExistence type="predicted"/>
<dbReference type="Proteomes" id="UP000663722">
    <property type="component" value="Chromosome"/>
</dbReference>
<dbReference type="RefSeq" id="WP_207678896.1">
    <property type="nucleotide sequence ID" value="NZ_CP061800.1"/>
</dbReference>
<keyword evidence="1" id="KW-0732">Signal</keyword>